<accession>A0A9P8A2J3</accession>
<dbReference type="InterPro" id="IPR003034">
    <property type="entry name" value="SAP_dom"/>
</dbReference>
<comment type="caution">
    <text evidence="26">The sequence shown here is derived from an EMBL/GenBank/DDBJ whole genome shotgun (WGS) entry which is preliminary data.</text>
</comment>
<dbReference type="InterPro" id="IPR001841">
    <property type="entry name" value="Znf_RING"/>
</dbReference>
<keyword evidence="8" id="KW-0479">Metal-binding</keyword>
<evidence type="ECO:0000256" key="21">
    <source>
        <dbReference type="SAM" id="Coils"/>
    </source>
</evidence>
<dbReference type="PROSITE" id="PS00518">
    <property type="entry name" value="ZF_RING_1"/>
    <property type="match status" value="1"/>
</dbReference>
<keyword evidence="11" id="KW-0833">Ubl conjugation pathway</keyword>
<feature type="compositionally biased region" description="Polar residues" evidence="22">
    <location>
        <begin position="221"/>
        <end position="232"/>
    </location>
</feature>
<evidence type="ECO:0000256" key="22">
    <source>
        <dbReference type="SAM" id="MobiDB-lite"/>
    </source>
</evidence>
<evidence type="ECO:0000259" key="23">
    <source>
        <dbReference type="PROSITE" id="PS50089"/>
    </source>
</evidence>
<evidence type="ECO:0000256" key="10">
    <source>
        <dbReference type="ARBA" id="ARBA00022771"/>
    </source>
</evidence>
<feature type="compositionally biased region" description="Basic and acidic residues" evidence="22">
    <location>
        <begin position="114"/>
        <end position="123"/>
    </location>
</feature>
<evidence type="ECO:0000256" key="7">
    <source>
        <dbReference type="ARBA" id="ARBA00022679"/>
    </source>
</evidence>
<evidence type="ECO:0000256" key="15">
    <source>
        <dbReference type="ARBA" id="ARBA00023242"/>
    </source>
</evidence>
<protein>
    <recommendedName>
        <fullName evidence="6">Postreplication repair E3 ubiquitin-protein ligase RAD18</fullName>
        <ecNumber evidence="5">2.3.2.27</ecNumber>
    </recommendedName>
    <alternativeName>
        <fullName evidence="17">Postreplication repair E3 ubiquitin-protein ligase rad18</fullName>
    </alternativeName>
    <alternativeName>
        <fullName evidence="16 18">RING-type E3 ubiquitin transferase RAD18</fullName>
    </alternativeName>
</protein>
<dbReference type="GO" id="GO:0097505">
    <property type="term" value="C:Rad6-Rad18 complex"/>
    <property type="evidence" value="ECO:0007669"/>
    <property type="project" value="TreeGrafter"/>
</dbReference>
<evidence type="ECO:0000256" key="4">
    <source>
        <dbReference type="ARBA" id="ARBA00009506"/>
    </source>
</evidence>
<dbReference type="GO" id="GO:0006301">
    <property type="term" value="P:DNA damage tolerance"/>
    <property type="evidence" value="ECO:0007669"/>
    <property type="project" value="InterPro"/>
</dbReference>
<evidence type="ECO:0000256" key="5">
    <source>
        <dbReference type="ARBA" id="ARBA00012483"/>
    </source>
</evidence>
<feature type="compositionally biased region" description="Low complexity" evidence="22">
    <location>
        <begin position="508"/>
        <end position="523"/>
    </location>
</feature>
<dbReference type="InterPro" id="IPR013083">
    <property type="entry name" value="Znf_RING/FYVE/PHD"/>
</dbReference>
<keyword evidence="10 19" id="KW-0863">Zinc-finger</keyword>
<dbReference type="PANTHER" id="PTHR14134:SF2">
    <property type="entry name" value="E3 UBIQUITIN-PROTEIN LIGASE RAD18"/>
    <property type="match status" value="1"/>
</dbReference>
<dbReference type="GO" id="GO:0006281">
    <property type="term" value="P:DNA repair"/>
    <property type="evidence" value="ECO:0007669"/>
    <property type="project" value="UniProtKB-KW"/>
</dbReference>
<organism evidence="26 27">
    <name type="scientific">Mortierella alpina</name>
    <name type="common">Oleaginous fungus</name>
    <name type="synonym">Mortierella renispora</name>
    <dbReference type="NCBI Taxonomy" id="64518"/>
    <lineage>
        <taxon>Eukaryota</taxon>
        <taxon>Fungi</taxon>
        <taxon>Fungi incertae sedis</taxon>
        <taxon>Mucoromycota</taxon>
        <taxon>Mortierellomycotina</taxon>
        <taxon>Mortierellomycetes</taxon>
        <taxon>Mortierellales</taxon>
        <taxon>Mortierellaceae</taxon>
        <taxon>Mortierella</taxon>
    </lineage>
</organism>
<dbReference type="EC" id="2.3.2.27" evidence="5"/>
<evidence type="ECO:0000313" key="26">
    <source>
        <dbReference type="EMBL" id="KAG9323162.1"/>
    </source>
</evidence>
<feature type="compositionally biased region" description="Low complexity" evidence="22">
    <location>
        <begin position="193"/>
        <end position="206"/>
    </location>
</feature>
<keyword evidence="14 20" id="KW-0234">DNA repair</keyword>
<evidence type="ECO:0000256" key="12">
    <source>
        <dbReference type="ARBA" id="ARBA00022833"/>
    </source>
</evidence>
<dbReference type="GO" id="GO:0061630">
    <property type="term" value="F:ubiquitin protein ligase activity"/>
    <property type="evidence" value="ECO:0007669"/>
    <property type="project" value="UniProtKB-EC"/>
</dbReference>
<sequence length="580" mass="63796">MNDISDPSDWPADYAPLKDIDSHLRCPICKELLRAAMMLQCHHNFCSECIRRHLDKESTCPACRVATSTSQMRRNVALDEIANSFKDCRESLLLTLKDAVQRKNSNQNTIVRADSVETDDHYSHQQKRRRTSTRIVRASSNQGGSQDVNDDYGVPVNQDEDEDEDFVVHSQKAAAAAQKGKTVARPTSGPVLRSRAARSSSGSNSSQDPPPASAPVEPSSLTSSAQHPSSEFISAPIPPTETQPPPVPPKHSLVPCPVCSMAIPEPYSNTHLDKYCLAGTKDPAYNIPYDMIIQQPASVIAVYERQGTTTQVMFNPNPTPVASSPQRIAGSPSKMISNGHFQNGFGVQSRPVQPRPAQSSSMRNTTRQPLPEPKRIPKLTYSVLNEKQLRKKLQELGLPSHGDKQQMMKRHAEYVTIFNANCDATRPRPVLELMKAMDAWERAYELDLTAKEEAKQAQRRVQDQELWRRKQEMAQKAKEAAMSATLPSNAMPSTENLPIPSTTPPTSQPSSQSGPSSSSTFVPVQANNNDVAVAVASATAFAHAAKYADEYAELIAEVRRRLEEDKAKAAAEESKKSPAP</sequence>
<comment type="subcellular location">
    <subcellularLocation>
        <location evidence="2">Nucleus</location>
    </subcellularLocation>
</comment>
<feature type="compositionally biased region" description="Pro residues" evidence="22">
    <location>
        <begin position="236"/>
        <end position="249"/>
    </location>
</feature>
<dbReference type="GO" id="GO:0006513">
    <property type="term" value="P:protein monoubiquitination"/>
    <property type="evidence" value="ECO:0007669"/>
    <property type="project" value="InterPro"/>
</dbReference>
<gene>
    <name evidence="26" type="ORF">KVV02_001793</name>
</gene>
<evidence type="ECO:0000256" key="14">
    <source>
        <dbReference type="ARBA" id="ARBA00023204"/>
    </source>
</evidence>
<evidence type="ECO:0000256" key="6">
    <source>
        <dbReference type="ARBA" id="ARBA00015551"/>
    </source>
</evidence>
<evidence type="ECO:0000259" key="25">
    <source>
        <dbReference type="PROSITE" id="PS51908"/>
    </source>
</evidence>
<dbReference type="Gene3D" id="3.30.40.10">
    <property type="entry name" value="Zinc/RING finger domain, C3HC4 (zinc finger)"/>
    <property type="match status" value="1"/>
</dbReference>
<evidence type="ECO:0000256" key="16">
    <source>
        <dbReference type="ARBA" id="ARBA00031783"/>
    </source>
</evidence>
<keyword evidence="15" id="KW-0539">Nucleus</keyword>
<feature type="region of interest" description="Disordered" evidence="22">
    <location>
        <begin position="470"/>
        <end position="523"/>
    </location>
</feature>
<dbReference type="PROSITE" id="PS50089">
    <property type="entry name" value="ZF_RING_2"/>
    <property type="match status" value="1"/>
</dbReference>
<dbReference type="InterPro" id="IPR039577">
    <property type="entry name" value="Rad18"/>
</dbReference>
<dbReference type="GO" id="GO:0003697">
    <property type="term" value="F:single-stranded DNA binding"/>
    <property type="evidence" value="ECO:0007669"/>
    <property type="project" value="InterPro"/>
</dbReference>
<evidence type="ECO:0000259" key="24">
    <source>
        <dbReference type="PROSITE" id="PS50800"/>
    </source>
</evidence>
<dbReference type="GO" id="GO:0008270">
    <property type="term" value="F:zinc ion binding"/>
    <property type="evidence" value="ECO:0007669"/>
    <property type="project" value="UniProtKB-KW"/>
</dbReference>
<dbReference type="AlphaFoldDB" id="A0A9P8A2J3"/>
<evidence type="ECO:0000256" key="8">
    <source>
        <dbReference type="ARBA" id="ARBA00022723"/>
    </source>
</evidence>
<feature type="domain" description="RING-type" evidence="23">
    <location>
        <begin position="26"/>
        <end position="64"/>
    </location>
</feature>
<evidence type="ECO:0000256" key="17">
    <source>
        <dbReference type="ARBA" id="ARBA00074353"/>
    </source>
</evidence>
<dbReference type="CDD" id="cd16529">
    <property type="entry name" value="RING-HC_RAD18"/>
    <property type="match status" value="1"/>
</dbReference>
<evidence type="ECO:0000256" key="9">
    <source>
        <dbReference type="ARBA" id="ARBA00022763"/>
    </source>
</evidence>
<evidence type="ECO:0000313" key="27">
    <source>
        <dbReference type="Proteomes" id="UP000717515"/>
    </source>
</evidence>
<dbReference type="FunFam" id="3.30.40.10:FF:000172">
    <property type="entry name" value="E3 ubiquitin-protein ligase RAD18"/>
    <property type="match status" value="1"/>
</dbReference>
<comment type="similarity">
    <text evidence="4">Belongs to the RAD18 family.</text>
</comment>
<dbReference type="PROSITE" id="PS51908">
    <property type="entry name" value="ZF_UBZ4"/>
    <property type="match status" value="1"/>
</dbReference>
<comment type="catalytic activity">
    <reaction evidence="1">
        <text>S-ubiquitinyl-[E2 ubiquitin-conjugating enzyme]-L-cysteine + [acceptor protein]-L-lysine = [E2 ubiquitin-conjugating enzyme]-L-cysteine + N(6)-ubiquitinyl-[acceptor protein]-L-lysine.</text>
        <dbReference type="EC" id="2.3.2.27"/>
    </reaction>
</comment>
<evidence type="ECO:0000256" key="13">
    <source>
        <dbReference type="ARBA" id="ARBA00023125"/>
    </source>
</evidence>
<evidence type="ECO:0000256" key="19">
    <source>
        <dbReference type="PROSITE-ProRule" id="PRU00175"/>
    </source>
</evidence>
<dbReference type="Pfam" id="PF13923">
    <property type="entry name" value="zf-C3HC4_2"/>
    <property type="match status" value="1"/>
</dbReference>
<evidence type="ECO:0000256" key="1">
    <source>
        <dbReference type="ARBA" id="ARBA00000900"/>
    </source>
</evidence>
<evidence type="ECO:0000256" key="3">
    <source>
        <dbReference type="ARBA" id="ARBA00004906"/>
    </source>
</evidence>
<dbReference type="InterPro" id="IPR017907">
    <property type="entry name" value="Znf_RING_CS"/>
</dbReference>
<dbReference type="SMART" id="SM00513">
    <property type="entry name" value="SAP"/>
    <property type="match status" value="1"/>
</dbReference>
<feature type="domain" description="SAP" evidence="24">
    <location>
        <begin position="381"/>
        <end position="415"/>
    </location>
</feature>
<dbReference type="EMBL" id="JAIFTL010000112">
    <property type="protein sequence ID" value="KAG9323162.1"/>
    <property type="molecule type" value="Genomic_DNA"/>
</dbReference>
<evidence type="ECO:0000256" key="2">
    <source>
        <dbReference type="ARBA" id="ARBA00004123"/>
    </source>
</evidence>
<evidence type="ECO:0000256" key="20">
    <source>
        <dbReference type="PROSITE-ProRule" id="PRU01256"/>
    </source>
</evidence>
<feature type="domain" description="UBZ4-type" evidence="25">
    <location>
        <begin position="253"/>
        <end position="281"/>
    </location>
</feature>
<dbReference type="SMART" id="SM00734">
    <property type="entry name" value="ZnF_Rad18"/>
    <property type="match status" value="1"/>
</dbReference>
<reference evidence="26" key="1">
    <citation type="submission" date="2021-07" db="EMBL/GenBank/DDBJ databases">
        <title>Draft genome of Mortierella alpina, strain LL118, isolated from an aspen leaf litter sample.</title>
        <authorList>
            <person name="Yang S."/>
            <person name="Vinatzer B.A."/>
        </authorList>
    </citation>
    <scope>NUCLEOTIDE SEQUENCE</scope>
    <source>
        <strain evidence="26">LL118</strain>
    </source>
</reference>
<dbReference type="SMART" id="SM00184">
    <property type="entry name" value="RING"/>
    <property type="match status" value="1"/>
</dbReference>
<keyword evidence="7" id="KW-0808">Transferase</keyword>
<dbReference type="PROSITE" id="PS50800">
    <property type="entry name" value="SAP"/>
    <property type="match status" value="1"/>
</dbReference>
<feature type="compositionally biased region" description="Polar residues" evidence="22">
    <location>
        <begin position="485"/>
        <end position="496"/>
    </location>
</feature>
<keyword evidence="9 20" id="KW-0227">DNA damage</keyword>
<feature type="region of interest" description="Disordered" evidence="22">
    <location>
        <begin position="344"/>
        <end position="373"/>
    </location>
</feature>
<dbReference type="GO" id="GO:0005634">
    <property type="term" value="C:nucleus"/>
    <property type="evidence" value="ECO:0007669"/>
    <property type="project" value="UniProtKB-SubCell"/>
</dbReference>
<feature type="compositionally biased region" description="Polar residues" evidence="22">
    <location>
        <begin position="138"/>
        <end position="147"/>
    </location>
</feature>
<dbReference type="Proteomes" id="UP000717515">
    <property type="component" value="Unassembled WGS sequence"/>
</dbReference>
<name>A0A9P8A2J3_MORAP</name>
<feature type="coiled-coil region" evidence="21">
    <location>
        <begin position="548"/>
        <end position="575"/>
    </location>
</feature>
<feature type="region of interest" description="Disordered" evidence="22">
    <location>
        <begin position="110"/>
        <end position="249"/>
    </location>
</feature>
<dbReference type="PANTHER" id="PTHR14134">
    <property type="entry name" value="E3 UBIQUITIN-PROTEIN LIGASE RAD18"/>
    <property type="match status" value="1"/>
</dbReference>
<feature type="compositionally biased region" description="Basic and acidic residues" evidence="22">
    <location>
        <begin position="470"/>
        <end position="479"/>
    </location>
</feature>
<keyword evidence="12" id="KW-0862">Zinc</keyword>
<proteinExistence type="inferred from homology"/>
<comment type="pathway">
    <text evidence="3">Protein modification; protein ubiquitination.</text>
</comment>
<keyword evidence="21" id="KW-0175">Coiled coil</keyword>
<dbReference type="InterPro" id="IPR006642">
    <property type="entry name" value="Rad18_UBZ4"/>
</dbReference>
<keyword evidence="13" id="KW-0238">DNA-binding</keyword>
<dbReference type="SUPFAM" id="SSF57850">
    <property type="entry name" value="RING/U-box"/>
    <property type="match status" value="1"/>
</dbReference>
<evidence type="ECO:0000256" key="18">
    <source>
        <dbReference type="ARBA" id="ARBA00082369"/>
    </source>
</evidence>
<feature type="compositionally biased region" description="Polar residues" evidence="22">
    <location>
        <begin position="356"/>
        <end position="368"/>
    </location>
</feature>
<dbReference type="Pfam" id="PF02037">
    <property type="entry name" value="SAP"/>
    <property type="match status" value="1"/>
</dbReference>
<evidence type="ECO:0000256" key="11">
    <source>
        <dbReference type="ARBA" id="ARBA00022786"/>
    </source>
</evidence>